<dbReference type="RefSeq" id="WP_071638449.1">
    <property type="nucleotide sequence ID" value="NZ_MLFK01000010.1"/>
</dbReference>
<feature type="transmembrane region" description="Helical" evidence="1">
    <location>
        <begin position="36"/>
        <end position="55"/>
    </location>
</feature>
<comment type="caution">
    <text evidence="3">The sequence shown here is derived from an EMBL/GenBank/DDBJ whole genome shotgun (WGS) entry which is preliminary data.</text>
</comment>
<dbReference type="Proteomes" id="UP000182826">
    <property type="component" value="Unassembled WGS sequence"/>
</dbReference>
<feature type="domain" description="YcxB-like C-terminal" evidence="2">
    <location>
        <begin position="88"/>
        <end position="126"/>
    </location>
</feature>
<reference evidence="3 4" key="1">
    <citation type="submission" date="2016-10" db="EMBL/GenBank/DDBJ databases">
        <title>Draft Genome Sequence of Rhizobacteria Flavobacterium johnsoniae CI04.</title>
        <authorList>
            <person name="Bravo J.I."/>
            <person name="Lozano G.L."/>
            <person name="Handelsman J."/>
        </authorList>
    </citation>
    <scope>NUCLEOTIDE SEQUENCE [LARGE SCALE GENOMIC DNA]</scope>
    <source>
        <strain evidence="3 4">CI04</strain>
    </source>
</reference>
<dbReference type="EMBL" id="MLFK01000010">
    <property type="protein sequence ID" value="OIV40325.1"/>
    <property type="molecule type" value="Genomic_DNA"/>
</dbReference>
<protein>
    <recommendedName>
        <fullName evidence="2">YcxB-like C-terminal domain-containing protein</fullName>
    </recommendedName>
</protein>
<feature type="transmembrane region" description="Helical" evidence="1">
    <location>
        <begin position="12"/>
        <end position="30"/>
    </location>
</feature>
<accession>A0A1J7BP16</accession>
<name>A0A1J7BP16_FLAJO</name>
<evidence type="ECO:0000313" key="3">
    <source>
        <dbReference type="EMBL" id="OIV40325.1"/>
    </source>
</evidence>
<dbReference type="AlphaFoldDB" id="A0A1J7BP16"/>
<keyword evidence="1" id="KW-0812">Transmembrane</keyword>
<sequence>MYFKNIYKDRILLSASAVLFSIIISDLNGGHDLIEWIIRSLVLIILFLMVQYSFVNAVSKMLFRLWAELLKFKSFACKYQLSFTGSVIRIHSPLGNFTHSWSRIEKAVLTKDFLFLYVKDQNGYIISISKSCKGGRNIRELISFVEHNVADVVRV</sequence>
<evidence type="ECO:0000313" key="4">
    <source>
        <dbReference type="Proteomes" id="UP000182826"/>
    </source>
</evidence>
<dbReference type="InterPro" id="IPR025588">
    <property type="entry name" value="YcxB-like_C"/>
</dbReference>
<keyword evidence="1" id="KW-0472">Membrane</keyword>
<proteinExistence type="predicted"/>
<gene>
    <name evidence="3" type="ORF">BKM63_20525</name>
</gene>
<keyword evidence="1" id="KW-1133">Transmembrane helix</keyword>
<evidence type="ECO:0000256" key="1">
    <source>
        <dbReference type="SAM" id="Phobius"/>
    </source>
</evidence>
<organism evidence="3 4">
    <name type="scientific">Flavobacterium johnsoniae</name>
    <name type="common">Cytophaga johnsonae</name>
    <dbReference type="NCBI Taxonomy" id="986"/>
    <lineage>
        <taxon>Bacteria</taxon>
        <taxon>Pseudomonadati</taxon>
        <taxon>Bacteroidota</taxon>
        <taxon>Flavobacteriia</taxon>
        <taxon>Flavobacteriales</taxon>
        <taxon>Flavobacteriaceae</taxon>
        <taxon>Flavobacterium</taxon>
    </lineage>
</organism>
<keyword evidence="4" id="KW-1185">Reference proteome</keyword>
<dbReference type="Pfam" id="PF14317">
    <property type="entry name" value="YcxB"/>
    <property type="match status" value="1"/>
</dbReference>
<evidence type="ECO:0000259" key="2">
    <source>
        <dbReference type="Pfam" id="PF14317"/>
    </source>
</evidence>